<reference evidence="3" key="1">
    <citation type="journal article" date="2019" name="Int. J. Syst. Evol. Microbiol.">
        <title>The Global Catalogue of Microorganisms (GCM) 10K type strain sequencing project: providing services to taxonomists for standard genome sequencing and annotation.</title>
        <authorList>
            <consortium name="The Broad Institute Genomics Platform"/>
            <consortium name="The Broad Institute Genome Sequencing Center for Infectious Disease"/>
            <person name="Wu L."/>
            <person name="Ma J."/>
        </authorList>
    </citation>
    <scope>NUCLEOTIDE SEQUENCE [LARGE SCALE GENOMIC DNA]</scope>
    <source>
        <strain evidence="3">TISTR 1906</strain>
    </source>
</reference>
<keyword evidence="3" id="KW-1185">Reference proteome</keyword>
<comment type="caution">
    <text evidence="2">The sequence shown here is derived from an EMBL/GenBank/DDBJ whole genome shotgun (WGS) entry which is preliminary data.</text>
</comment>
<dbReference type="Gene3D" id="1.25.40.20">
    <property type="entry name" value="Ankyrin repeat-containing domain"/>
    <property type="match status" value="1"/>
</dbReference>
<protein>
    <recommendedName>
        <fullName evidence="4">Ankyrin repeat domain-containing protein</fullName>
    </recommendedName>
</protein>
<accession>A0ABW5UJE3</accession>
<proteinExistence type="predicted"/>
<evidence type="ECO:0000313" key="3">
    <source>
        <dbReference type="Proteomes" id="UP001597463"/>
    </source>
</evidence>
<organism evidence="2 3">
    <name type="scientific">Comamonas terrae</name>
    <dbReference type="NCBI Taxonomy" id="673548"/>
    <lineage>
        <taxon>Bacteria</taxon>
        <taxon>Pseudomonadati</taxon>
        <taxon>Pseudomonadota</taxon>
        <taxon>Betaproteobacteria</taxon>
        <taxon>Burkholderiales</taxon>
        <taxon>Comamonadaceae</taxon>
        <taxon>Comamonas</taxon>
    </lineage>
</organism>
<keyword evidence="1" id="KW-0732">Signal</keyword>
<dbReference type="RefSeq" id="WP_066474122.1">
    <property type="nucleotide sequence ID" value="NZ_BCNT01000004.1"/>
</dbReference>
<feature type="signal peptide" evidence="1">
    <location>
        <begin position="1"/>
        <end position="21"/>
    </location>
</feature>
<name>A0ABW5UJE3_9BURK</name>
<sequence length="392" mass="41561">MYKKTLLAFMAGAIPGMHALAADIRDQWDIQISKAELVFPGSPAHDAANGIKEALSQFAIPANLSYRSIPPAPPARPGAPQLKQVASAVPSPEYLCDDAYAEISKRPPPVKNAFAFIAEGHQVCLYSFAKGVKAYVIYYNIKRTESLTSGLFNGITRAIRGSDEDRAAGQLKENIEAIRAKLPNLLVERIDIPGRPQETPDLEAVASLIPAAPEVVASAPGASVPATAAAPAGTSMQAKVEARKNLNAMGMTYHSQQQFIEAIRRKDDVAVQLFIDGGGISLDTADSSGKTPLQIAQAQGTPEIVALLQARPRPPAAATPAAESTATPALLQPAAANAPPVDFSRIPPELLAEMDDEVAKMPISAEQKLLARTNLARQYLKMQALANGLAPR</sequence>
<dbReference type="InterPro" id="IPR036770">
    <property type="entry name" value="Ankyrin_rpt-contain_sf"/>
</dbReference>
<feature type="chain" id="PRO_5046559042" description="Ankyrin repeat domain-containing protein" evidence="1">
    <location>
        <begin position="22"/>
        <end position="392"/>
    </location>
</feature>
<gene>
    <name evidence="2" type="ORF">ACFSW6_06580</name>
</gene>
<dbReference type="EMBL" id="JBHUMV010000002">
    <property type="protein sequence ID" value="MFD2753747.1"/>
    <property type="molecule type" value="Genomic_DNA"/>
</dbReference>
<evidence type="ECO:0008006" key="4">
    <source>
        <dbReference type="Google" id="ProtNLM"/>
    </source>
</evidence>
<evidence type="ECO:0000256" key="1">
    <source>
        <dbReference type="SAM" id="SignalP"/>
    </source>
</evidence>
<dbReference type="Proteomes" id="UP001597463">
    <property type="component" value="Unassembled WGS sequence"/>
</dbReference>
<evidence type="ECO:0000313" key="2">
    <source>
        <dbReference type="EMBL" id="MFD2753747.1"/>
    </source>
</evidence>
<dbReference type="SUPFAM" id="SSF48403">
    <property type="entry name" value="Ankyrin repeat"/>
    <property type="match status" value="1"/>
</dbReference>